<evidence type="ECO:0000256" key="1">
    <source>
        <dbReference type="ARBA" id="ARBA00004651"/>
    </source>
</evidence>
<dbReference type="Pfam" id="PF01899">
    <property type="entry name" value="MNHE"/>
    <property type="match status" value="1"/>
</dbReference>
<dbReference type="PANTHER" id="PTHR34584">
    <property type="entry name" value="NA(+)/H(+) ANTIPORTER SUBUNIT E1"/>
    <property type="match status" value="1"/>
</dbReference>
<dbReference type="GO" id="GO:0005886">
    <property type="term" value="C:plasma membrane"/>
    <property type="evidence" value="ECO:0007669"/>
    <property type="project" value="UniProtKB-SubCell"/>
</dbReference>
<proteinExistence type="inferred from homology"/>
<evidence type="ECO:0000256" key="4">
    <source>
        <dbReference type="ARBA" id="ARBA00022692"/>
    </source>
</evidence>
<dbReference type="OrthoDB" id="3837866at2"/>
<evidence type="ECO:0000256" key="5">
    <source>
        <dbReference type="ARBA" id="ARBA00022989"/>
    </source>
</evidence>
<evidence type="ECO:0000256" key="3">
    <source>
        <dbReference type="ARBA" id="ARBA00022475"/>
    </source>
</evidence>
<dbReference type="Proteomes" id="UP000275225">
    <property type="component" value="Unassembled WGS sequence"/>
</dbReference>
<evidence type="ECO:0000256" key="2">
    <source>
        <dbReference type="ARBA" id="ARBA00006228"/>
    </source>
</evidence>
<gene>
    <name evidence="7" type="ORF">EHW97_05825</name>
</gene>
<dbReference type="GO" id="GO:0008324">
    <property type="term" value="F:monoatomic cation transmembrane transporter activity"/>
    <property type="evidence" value="ECO:0007669"/>
    <property type="project" value="InterPro"/>
</dbReference>
<dbReference type="AlphaFoldDB" id="A0A3N6WMH7"/>
<dbReference type="PANTHER" id="PTHR34584:SF1">
    <property type="entry name" value="NA(+)_H(+) ANTIPORTER SUBUNIT E1"/>
    <property type="match status" value="1"/>
</dbReference>
<sequence>MTGPATLPLRFVGFVFWYVGQVFRSAGMVLRDVATPGRQATPRVVRMPLQSWTDAQVVGIGALITLTPGTLTLGVVERDGGRDLLVHSMYDTDNPSAVAALRDMEARMLNAVTVKGGFRP</sequence>
<evidence type="ECO:0000256" key="6">
    <source>
        <dbReference type="ARBA" id="ARBA00023136"/>
    </source>
</evidence>
<keyword evidence="6" id="KW-0472">Membrane</keyword>
<dbReference type="EMBL" id="RQJX01000005">
    <property type="protein sequence ID" value="RQN08766.1"/>
    <property type="molecule type" value="Genomic_DNA"/>
</dbReference>
<evidence type="ECO:0000313" key="8">
    <source>
        <dbReference type="Proteomes" id="UP000275225"/>
    </source>
</evidence>
<evidence type="ECO:0000313" key="7">
    <source>
        <dbReference type="EMBL" id="RQN08766.1"/>
    </source>
</evidence>
<keyword evidence="5" id="KW-1133">Transmembrane helix</keyword>
<reference evidence="7 8" key="1">
    <citation type="submission" date="2018-11" db="EMBL/GenBank/DDBJ databases">
        <authorList>
            <person name="Li F."/>
        </authorList>
    </citation>
    <scope>NUCLEOTIDE SEQUENCE [LARGE SCALE GENOMIC DNA]</scope>
    <source>
        <strain evidence="7 8">YS17T</strain>
    </source>
</reference>
<accession>A0A3N6WMH7</accession>
<dbReference type="RefSeq" id="WP_124236222.1">
    <property type="nucleotide sequence ID" value="NZ_JBHUFI010000003.1"/>
</dbReference>
<keyword evidence="8" id="KW-1185">Reference proteome</keyword>
<comment type="caution">
    <text evidence="7">The sequence shown here is derived from an EMBL/GenBank/DDBJ whole genome shotgun (WGS) entry which is preliminary data.</text>
</comment>
<protein>
    <submittedName>
        <fullName evidence="7">Sodium:proton antiporter</fullName>
    </submittedName>
</protein>
<dbReference type="InterPro" id="IPR002758">
    <property type="entry name" value="Cation_antiport_E"/>
</dbReference>
<organism evidence="7 8">
    <name type="scientific">Aeromicrobium camelliae</name>
    <dbReference type="NCBI Taxonomy" id="1538144"/>
    <lineage>
        <taxon>Bacteria</taxon>
        <taxon>Bacillati</taxon>
        <taxon>Actinomycetota</taxon>
        <taxon>Actinomycetes</taxon>
        <taxon>Propionibacteriales</taxon>
        <taxon>Nocardioidaceae</taxon>
        <taxon>Aeromicrobium</taxon>
    </lineage>
</organism>
<keyword evidence="3" id="KW-1003">Cell membrane</keyword>
<name>A0A3N6WMH7_9ACTN</name>
<comment type="subcellular location">
    <subcellularLocation>
        <location evidence="1">Cell membrane</location>
        <topology evidence="1">Multi-pass membrane protein</topology>
    </subcellularLocation>
</comment>
<keyword evidence="4" id="KW-0812">Transmembrane</keyword>
<comment type="similarity">
    <text evidence="2">Belongs to the CPA3 antiporters (TC 2.A.63) subunit E family.</text>
</comment>